<accession>A0A146K035</accession>
<feature type="coiled-coil region" evidence="1">
    <location>
        <begin position="236"/>
        <end position="346"/>
    </location>
</feature>
<gene>
    <name evidence="2" type="ORF">TPC1_30667</name>
</gene>
<feature type="coiled-coil region" evidence="1">
    <location>
        <begin position="173"/>
        <end position="204"/>
    </location>
</feature>
<feature type="non-terminal residue" evidence="2">
    <location>
        <position position="522"/>
    </location>
</feature>
<evidence type="ECO:0000313" key="2">
    <source>
        <dbReference type="EMBL" id="JAP89838.1"/>
    </source>
</evidence>
<dbReference type="EMBL" id="GDID01006768">
    <property type="protein sequence ID" value="JAP89838.1"/>
    <property type="molecule type" value="Transcribed_RNA"/>
</dbReference>
<sequence length="522" mass="61832">QTLLLSSVKLQKSEQLKAHAEKSALQSEFLLQKQKFVQIHILHVDLLYIKQFLPKLKTIKAKYTAIKGFQVMANKIKLKLLYQGLLELFGAKRQLLRKCDKNGRSKQMQKVILLSQCQNLKHKREEVAEKLNQVEDHYQEQIMLQNTRQRLNVQQAYNVYYSKLKIGYIGKSLDKLNKDKFFANQKLAQKQHEIKSEIQRLKLSLVRQKEQVLKQIHYKSAKMAKIREQKQSEEHKSLLKLQLKALSTKIQKIKELRAKIADKQISKKNKQIEANKREKIINYQKVKVDLKQRKQLLENQLDTSLKQRAEQAAQEIQLQQQRQKFLDKLQLQMQLLKNLKSKINQIQHLQTTLFNEIVTQHRAKKLKFQVQKKQMLSVMDDYKKTQSELKAEKQQQLIRLQKQKAEKEKIRLYQLKQAKEQKQQVTSQMQQLRLQLQQQFKKITQISTLQTEVSSNQQLLKTGIQRQIKTIQDETQEKINNLEGVKHGLAQKKDACQQSLFNFKQMHTQQILQQQVTRVLSE</sequence>
<reference evidence="2" key="1">
    <citation type="submission" date="2015-07" db="EMBL/GenBank/DDBJ databases">
        <title>Adaptation to a free-living lifestyle via gene acquisitions in the diplomonad Trepomonas sp. PC1.</title>
        <authorList>
            <person name="Xu F."/>
            <person name="Jerlstrom-Hultqvist J."/>
            <person name="Kolisko M."/>
            <person name="Simpson A.G.B."/>
            <person name="Roger A.J."/>
            <person name="Svard S.G."/>
            <person name="Andersson J.O."/>
        </authorList>
    </citation>
    <scope>NUCLEOTIDE SEQUENCE</scope>
    <source>
        <strain evidence="2">PC1</strain>
    </source>
</reference>
<proteinExistence type="predicted"/>
<dbReference type="AlphaFoldDB" id="A0A146K035"/>
<organism evidence="2">
    <name type="scientific">Trepomonas sp. PC1</name>
    <dbReference type="NCBI Taxonomy" id="1076344"/>
    <lineage>
        <taxon>Eukaryota</taxon>
        <taxon>Metamonada</taxon>
        <taxon>Diplomonadida</taxon>
        <taxon>Hexamitidae</taxon>
        <taxon>Hexamitinae</taxon>
        <taxon>Trepomonas</taxon>
    </lineage>
</organism>
<keyword evidence="1" id="KW-0175">Coiled coil</keyword>
<name>A0A146K035_9EUKA</name>
<evidence type="ECO:0000256" key="1">
    <source>
        <dbReference type="SAM" id="Coils"/>
    </source>
</evidence>
<feature type="non-terminal residue" evidence="2">
    <location>
        <position position="1"/>
    </location>
</feature>
<protein>
    <submittedName>
        <fullName evidence="2">Uncharacterized protein</fullName>
    </submittedName>
</protein>
<feature type="coiled-coil region" evidence="1">
    <location>
        <begin position="383"/>
        <end position="442"/>
    </location>
</feature>